<name>A0A086ZNK8_9BIFI</name>
<dbReference type="AlphaFoldDB" id="A0A086ZNK8"/>
<organism evidence="2 3">
    <name type="scientific">Bifidobacterium biavatii DSM 23969</name>
    <dbReference type="NCBI Taxonomy" id="1437608"/>
    <lineage>
        <taxon>Bacteria</taxon>
        <taxon>Bacillati</taxon>
        <taxon>Actinomycetota</taxon>
        <taxon>Actinomycetes</taxon>
        <taxon>Bifidobacteriales</taxon>
        <taxon>Bifidobacteriaceae</taxon>
        <taxon>Bifidobacterium</taxon>
    </lineage>
</organism>
<dbReference type="InterPro" id="IPR022742">
    <property type="entry name" value="Hydrolase_4"/>
</dbReference>
<evidence type="ECO:0000259" key="1">
    <source>
        <dbReference type="Pfam" id="PF12146"/>
    </source>
</evidence>
<dbReference type="EMBL" id="JGYN01000030">
    <property type="protein sequence ID" value="KFI48108.1"/>
    <property type="molecule type" value="Genomic_DNA"/>
</dbReference>
<protein>
    <submittedName>
        <fullName evidence="2">Lysophospholipase L2</fullName>
        <ecNumber evidence="2">3.1.1.5</ecNumber>
    </submittedName>
</protein>
<gene>
    <name evidence="2" type="ORF">BBIA_0243</name>
</gene>
<dbReference type="EC" id="3.1.1.5" evidence="2"/>
<dbReference type="Proteomes" id="UP000029108">
    <property type="component" value="Unassembled WGS sequence"/>
</dbReference>
<dbReference type="PANTHER" id="PTHR11614">
    <property type="entry name" value="PHOSPHOLIPASE-RELATED"/>
    <property type="match status" value="1"/>
</dbReference>
<keyword evidence="2" id="KW-0378">Hydrolase</keyword>
<dbReference type="GO" id="GO:0004622">
    <property type="term" value="F:phosphatidylcholine lysophospholipase activity"/>
    <property type="evidence" value="ECO:0007669"/>
    <property type="project" value="UniProtKB-EC"/>
</dbReference>
<feature type="domain" description="Serine aminopeptidase S33" evidence="1">
    <location>
        <begin position="99"/>
        <end position="352"/>
    </location>
</feature>
<sequence>MNVKLIDEADYASTMERTILPALAQCRVEGWMEPAEVDGLPSLPAPGSAGASCERDASGVGNGTGNDELAAHAGKLHYVCYDSAKFDALREDGATGIFRGAIVISHGFTEFTRKYAELIWYFLLSGYSVCMMEHRGHGYSARDVDQNWLVWIDDWHRYVADLAKFADTIGKQYADGQPLNLFCHSMGGGIGAAVLEQHPTLFDKAVLSCPMIAPATGIPNWLARALAEVMCGVGLGRHAVFGQGPFEPTFKPEDHPGASDARVRWFHRCRCDDAHYQTNAAAFEWVRQALRLSHAVLRPSACANIETPILLFQAGRDVWVLNEPQNRFVERVREGGGNIQLVRFPDSLHEIFSMPNGTIAPYLKQILDFYGSSEIAVAD</sequence>
<dbReference type="RefSeq" id="WP_033492745.1">
    <property type="nucleotide sequence ID" value="NZ_JDUU01000004.1"/>
</dbReference>
<dbReference type="STRING" id="1437608.GCA_000771645_02097"/>
<dbReference type="OrthoDB" id="9806902at2"/>
<comment type="caution">
    <text evidence="2">The sequence shown here is derived from an EMBL/GenBank/DDBJ whole genome shotgun (WGS) entry which is preliminary data.</text>
</comment>
<keyword evidence="3" id="KW-1185">Reference proteome</keyword>
<dbReference type="eggNOG" id="COG2267">
    <property type="taxonomic scope" value="Bacteria"/>
</dbReference>
<proteinExistence type="predicted"/>
<evidence type="ECO:0000313" key="2">
    <source>
        <dbReference type="EMBL" id="KFI48108.1"/>
    </source>
</evidence>
<evidence type="ECO:0000313" key="3">
    <source>
        <dbReference type="Proteomes" id="UP000029108"/>
    </source>
</evidence>
<reference evidence="2 3" key="1">
    <citation type="submission" date="2014-03" db="EMBL/GenBank/DDBJ databases">
        <title>Genomics of Bifidobacteria.</title>
        <authorList>
            <person name="Ventura M."/>
            <person name="Milani C."/>
            <person name="Lugli G.A."/>
        </authorList>
    </citation>
    <scope>NUCLEOTIDE SEQUENCE [LARGE SCALE GENOMIC DNA]</scope>
    <source>
        <strain evidence="2 3">DSM 23969</strain>
    </source>
</reference>
<dbReference type="Gene3D" id="3.40.50.1820">
    <property type="entry name" value="alpha/beta hydrolase"/>
    <property type="match status" value="1"/>
</dbReference>
<dbReference type="Pfam" id="PF12146">
    <property type="entry name" value="Hydrolase_4"/>
    <property type="match status" value="1"/>
</dbReference>
<accession>A0A086ZNK8</accession>
<dbReference type="InterPro" id="IPR051044">
    <property type="entry name" value="MAG_DAG_Lipase"/>
</dbReference>
<dbReference type="InterPro" id="IPR029058">
    <property type="entry name" value="AB_hydrolase_fold"/>
</dbReference>
<dbReference type="SUPFAM" id="SSF53474">
    <property type="entry name" value="alpha/beta-Hydrolases"/>
    <property type="match status" value="1"/>
</dbReference>